<protein>
    <recommendedName>
        <fullName evidence="4">G protein-coupled receptor</fullName>
    </recommendedName>
</protein>
<feature type="non-terminal residue" evidence="2">
    <location>
        <position position="1"/>
    </location>
</feature>
<sequence>ATRVGVFAVGIPLVILMKWKGSEMYAGVEGIIGEALTAFIWVSLCTFLLALVLLGYEDEQEASPSRCTLISRLIAFIALFLLMILYCVFLVIFGVTQLEKEAPALLIVGPWLLSLYPVFFFSNRAVRRVRRIGMRLIGPFDDAIDY</sequence>
<dbReference type="EMBL" id="BTSX01000001">
    <property type="protein sequence ID" value="GMS78903.1"/>
    <property type="molecule type" value="Genomic_DNA"/>
</dbReference>
<accession>A0AAV5S8A0</accession>
<reference evidence="2" key="1">
    <citation type="submission" date="2023-10" db="EMBL/GenBank/DDBJ databases">
        <title>Genome assembly of Pristionchus species.</title>
        <authorList>
            <person name="Yoshida K."/>
            <person name="Sommer R.J."/>
        </authorList>
    </citation>
    <scope>NUCLEOTIDE SEQUENCE</scope>
    <source>
        <strain evidence="2">RS0144</strain>
    </source>
</reference>
<dbReference type="Proteomes" id="UP001432027">
    <property type="component" value="Unassembled WGS sequence"/>
</dbReference>
<keyword evidence="1" id="KW-1133">Transmembrane helix</keyword>
<feature type="transmembrane region" description="Helical" evidence="1">
    <location>
        <begin position="102"/>
        <end position="121"/>
    </location>
</feature>
<evidence type="ECO:0000313" key="3">
    <source>
        <dbReference type="Proteomes" id="UP001432027"/>
    </source>
</evidence>
<proteinExistence type="predicted"/>
<dbReference type="AlphaFoldDB" id="A0AAV5S8A0"/>
<feature type="transmembrane region" description="Helical" evidence="1">
    <location>
        <begin position="73"/>
        <end position="96"/>
    </location>
</feature>
<keyword evidence="3" id="KW-1185">Reference proteome</keyword>
<gene>
    <name evidence="2" type="ORF">PENTCL1PPCAC_1078</name>
</gene>
<evidence type="ECO:0008006" key="4">
    <source>
        <dbReference type="Google" id="ProtNLM"/>
    </source>
</evidence>
<evidence type="ECO:0000313" key="2">
    <source>
        <dbReference type="EMBL" id="GMS78903.1"/>
    </source>
</evidence>
<feature type="transmembrane region" description="Helical" evidence="1">
    <location>
        <begin position="31"/>
        <end position="53"/>
    </location>
</feature>
<organism evidence="2 3">
    <name type="scientific">Pristionchus entomophagus</name>
    <dbReference type="NCBI Taxonomy" id="358040"/>
    <lineage>
        <taxon>Eukaryota</taxon>
        <taxon>Metazoa</taxon>
        <taxon>Ecdysozoa</taxon>
        <taxon>Nematoda</taxon>
        <taxon>Chromadorea</taxon>
        <taxon>Rhabditida</taxon>
        <taxon>Rhabditina</taxon>
        <taxon>Diplogasteromorpha</taxon>
        <taxon>Diplogasteroidea</taxon>
        <taxon>Neodiplogasteridae</taxon>
        <taxon>Pristionchus</taxon>
    </lineage>
</organism>
<name>A0AAV5S8A0_9BILA</name>
<keyword evidence="1" id="KW-0472">Membrane</keyword>
<evidence type="ECO:0000256" key="1">
    <source>
        <dbReference type="SAM" id="Phobius"/>
    </source>
</evidence>
<keyword evidence="1" id="KW-0812">Transmembrane</keyword>
<comment type="caution">
    <text evidence="2">The sequence shown here is derived from an EMBL/GenBank/DDBJ whole genome shotgun (WGS) entry which is preliminary data.</text>
</comment>
<feature type="non-terminal residue" evidence="2">
    <location>
        <position position="146"/>
    </location>
</feature>